<gene>
    <name evidence="2" type="ORF">COX00_04325</name>
</gene>
<keyword evidence="1" id="KW-0472">Membrane</keyword>
<evidence type="ECO:0000313" key="3">
    <source>
        <dbReference type="Proteomes" id="UP000231581"/>
    </source>
</evidence>
<evidence type="ECO:0000256" key="1">
    <source>
        <dbReference type="SAM" id="Phobius"/>
    </source>
</evidence>
<keyword evidence="1" id="KW-0812">Transmembrane</keyword>
<protein>
    <submittedName>
        <fullName evidence="2">Uncharacterized protein</fullName>
    </submittedName>
</protein>
<comment type="caution">
    <text evidence="2">The sequence shown here is derived from an EMBL/GenBank/DDBJ whole genome shotgun (WGS) entry which is preliminary data.</text>
</comment>
<dbReference type="EMBL" id="PCSZ01000076">
    <property type="protein sequence ID" value="PIP60254.1"/>
    <property type="molecule type" value="Genomic_DNA"/>
</dbReference>
<evidence type="ECO:0000313" key="2">
    <source>
        <dbReference type="EMBL" id="PIP60254.1"/>
    </source>
</evidence>
<accession>A0A2H0BRK7</accession>
<dbReference type="Proteomes" id="UP000231581">
    <property type="component" value="Unassembled WGS sequence"/>
</dbReference>
<proteinExistence type="predicted"/>
<name>A0A2H0BRK7_9BACT</name>
<dbReference type="AlphaFoldDB" id="A0A2H0BRK7"/>
<feature type="transmembrane region" description="Helical" evidence="1">
    <location>
        <begin position="6"/>
        <end position="27"/>
    </location>
</feature>
<sequence>MDDFFGTVYLLLHLPILYSAFIATHWDEYVEVRDAYVKKEEQRPKHEILLKWAVMTLFLIAFDLLLVIPSIKETLSLDMALAVALLLLKFIILFTHLRADPEPESEPFQDQL</sequence>
<keyword evidence="1" id="KW-1133">Transmembrane helix</keyword>
<feature type="transmembrane region" description="Helical" evidence="1">
    <location>
        <begin position="77"/>
        <end position="97"/>
    </location>
</feature>
<organism evidence="2 3">
    <name type="scientific">Candidatus Uhrbacteria bacterium CG22_combo_CG10-13_8_21_14_all_47_17</name>
    <dbReference type="NCBI Taxonomy" id="1975041"/>
    <lineage>
        <taxon>Bacteria</taxon>
        <taxon>Candidatus Uhriibacteriota</taxon>
    </lineage>
</organism>
<reference evidence="2 3" key="1">
    <citation type="submission" date="2017-09" db="EMBL/GenBank/DDBJ databases">
        <title>Depth-based differentiation of microbial function through sediment-hosted aquifers and enrichment of novel symbionts in the deep terrestrial subsurface.</title>
        <authorList>
            <person name="Probst A.J."/>
            <person name="Ladd B."/>
            <person name="Jarett J.K."/>
            <person name="Geller-Mcgrath D.E."/>
            <person name="Sieber C.M."/>
            <person name="Emerson J.B."/>
            <person name="Anantharaman K."/>
            <person name="Thomas B.C."/>
            <person name="Malmstrom R."/>
            <person name="Stieglmeier M."/>
            <person name="Klingl A."/>
            <person name="Woyke T."/>
            <person name="Ryan C.M."/>
            <person name="Banfield J.F."/>
        </authorList>
    </citation>
    <scope>NUCLEOTIDE SEQUENCE [LARGE SCALE GENOMIC DNA]</scope>
    <source>
        <strain evidence="2">CG22_combo_CG10-13_8_21_14_all_47_17</strain>
    </source>
</reference>
<feature type="transmembrane region" description="Helical" evidence="1">
    <location>
        <begin position="48"/>
        <end position="71"/>
    </location>
</feature>